<name>A0A9D1F0W4_9BACT</name>
<dbReference type="AlphaFoldDB" id="A0A9D1F0W4"/>
<comment type="caution">
    <text evidence="1">The sequence shown here is derived from an EMBL/GenBank/DDBJ whole genome shotgun (WGS) entry which is preliminary data.</text>
</comment>
<reference evidence="1" key="2">
    <citation type="journal article" date="2021" name="PeerJ">
        <title>Extensive microbial diversity within the chicken gut microbiome revealed by metagenomics and culture.</title>
        <authorList>
            <person name="Gilroy R."/>
            <person name="Ravi A."/>
            <person name="Getino M."/>
            <person name="Pursley I."/>
            <person name="Horton D.L."/>
            <person name="Alikhan N.F."/>
            <person name="Baker D."/>
            <person name="Gharbi K."/>
            <person name="Hall N."/>
            <person name="Watson M."/>
            <person name="Adriaenssens E.M."/>
            <person name="Foster-Nyarko E."/>
            <person name="Jarju S."/>
            <person name="Secka A."/>
            <person name="Antonio M."/>
            <person name="Oren A."/>
            <person name="Chaudhuri R.R."/>
            <person name="La Ragione R."/>
            <person name="Hildebrand F."/>
            <person name="Pallen M.J."/>
        </authorList>
    </citation>
    <scope>NUCLEOTIDE SEQUENCE</scope>
    <source>
        <strain evidence="1">6276</strain>
    </source>
</reference>
<sequence length="76" mass="8691">MLNYNIDSVKSAEKLIRLCEKYHDDMDIDIMHGRTVVDGCSLLGVTSLIGRFVTVVPNTTDKEMLQRFAEELEMLK</sequence>
<organism evidence="1 2">
    <name type="scientific">Candidatus Scatousia excrementigallinarum</name>
    <dbReference type="NCBI Taxonomy" id="2840935"/>
    <lineage>
        <taxon>Bacteria</taxon>
        <taxon>Candidatus Scatousia</taxon>
    </lineage>
</organism>
<evidence type="ECO:0000313" key="1">
    <source>
        <dbReference type="EMBL" id="HIS37451.1"/>
    </source>
</evidence>
<evidence type="ECO:0000313" key="2">
    <source>
        <dbReference type="Proteomes" id="UP000823928"/>
    </source>
</evidence>
<reference evidence="1" key="1">
    <citation type="submission" date="2020-10" db="EMBL/GenBank/DDBJ databases">
        <authorList>
            <person name="Gilroy R."/>
        </authorList>
    </citation>
    <scope>NUCLEOTIDE SEQUENCE</scope>
    <source>
        <strain evidence="1">6276</strain>
    </source>
</reference>
<dbReference type="EMBL" id="DVIU01000258">
    <property type="protein sequence ID" value="HIS37451.1"/>
    <property type="molecule type" value="Genomic_DNA"/>
</dbReference>
<evidence type="ECO:0008006" key="3">
    <source>
        <dbReference type="Google" id="ProtNLM"/>
    </source>
</evidence>
<dbReference type="Proteomes" id="UP000823928">
    <property type="component" value="Unassembled WGS sequence"/>
</dbReference>
<gene>
    <name evidence="1" type="ORF">IAC10_12660</name>
</gene>
<accession>A0A9D1F0W4</accession>
<protein>
    <recommendedName>
        <fullName evidence="3">HPr family phosphocarrier protein</fullName>
    </recommendedName>
</protein>
<proteinExistence type="predicted"/>